<evidence type="ECO:0000313" key="1">
    <source>
        <dbReference type="EMBL" id="CAL4119401.1"/>
    </source>
</evidence>
<feature type="non-terminal residue" evidence="1">
    <location>
        <position position="1"/>
    </location>
</feature>
<accession>A0AAV2RC14</accession>
<dbReference type="EMBL" id="CAXKWB010017611">
    <property type="protein sequence ID" value="CAL4119401.1"/>
    <property type="molecule type" value="Genomic_DNA"/>
</dbReference>
<comment type="caution">
    <text evidence="1">The sequence shown here is derived from an EMBL/GenBank/DDBJ whole genome shotgun (WGS) entry which is preliminary data.</text>
</comment>
<protein>
    <submittedName>
        <fullName evidence="1">Uncharacterized protein</fullName>
    </submittedName>
</protein>
<dbReference type="Proteomes" id="UP001497623">
    <property type="component" value="Unassembled WGS sequence"/>
</dbReference>
<organism evidence="1 2">
    <name type="scientific">Meganyctiphanes norvegica</name>
    <name type="common">Northern krill</name>
    <name type="synonym">Thysanopoda norvegica</name>
    <dbReference type="NCBI Taxonomy" id="48144"/>
    <lineage>
        <taxon>Eukaryota</taxon>
        <taxon>Metazoa</taxon>
        <taxon>Ecdysozoa</taxon>
        <taxon>Arthropoda</taxon>
        <taxon>Crustacea</taxon>
        <taxon>Multicrustacea</taxon>
        <taxon>Malacostraca</taxon>
        <taxon>Eumalacostraca</taxon>
        <taxon>Eucarida</taxon>
        <taxon>Euphausiacea</taxon>
        <taxon>Euphausiidae</taxon>
        <taxon>Meganyctiphanes</taxon>
    </lineage>
</organism>
<gene>
    <name evidence="1" type="ORF">MNOR_LOCUS21670</name>
</gene>
<proteinExistence type="predicted"/>
<evidence type="ECO:0000313" key="2">
    <source>
        <dbReference type="Proteomes" id="UP001497623"/>
    </source>
</evidence>
<reference evidence="1 2" key="1">
    <citation type="submission" date="2024-05" db="EMBL/GenBank/DDBJ databases">
        <authorList>
            <person name="Wallberg A."/>
        </authorList>
    </citation>
    <scope>NUCLEOTIDE SEQUENCE [LARGE SCALE GENOMIC DNA]</scope>
</reference>
<dbReference type="AlphaFoldDB" id="A0AAV2RC14"/>
<sequence>REDRTALALVICNLVDNMWCCNPWLGATDGSGLEGSSLMVPGKDLGHTAIGHLKDPRYITGADTGVGHLDDLVSDVVRQGTPVDIDTSHLIHTRAALLVKSNVGLWLDLS</sequence>
<keyword evidence="2" id="KW-1185">Reference proteome</keyword>
<feature type="non-terminal residue" evidence="1">
    <location>
        <position position="110"/>
    </location>
</feature>
<name>A0AAV2RC14_MEGNR</name>